<comment type="similarity">
    <text evidence="9 10 11">Belongs to the MurJ/MviN family.</text>
</comment>
<keyword evidence="10 11" id="KW-0813">Transport</keyword>
<keyword evidence="2 10" id="KW-1003">Cell membrane</keyword>
<feature type="transmembrane region" description="Helical" evidence="10">
    <location>
        <begin position="359"/>
        <end position="382"/>
    </location>
</feature>
<dbReference type="GO" id="GO:0071555">
    <property type="term" value="P:cell wall organization"/>
    <property type="evidence" value="ECO:0007669"/>
    <property type="project" value="UniProtKB-UniRule"/>
</dbReference>
<feature type="transmembrane region" description="Helical" evidence="10">
    <location>
        <begin position="166"/>
        <end position="188"/>
    </location>
</feature>
<feature type="transmembrane region" description="Helical" evidence="10">
    <location>
        <begin position="35"/>
        <end position="53"/>
    </location>
</feature>
<dbReference type="GO" id="GO:0015648">
    <property type="term" value="F:lipid-linked peptidoglycan transporter activity"/>
    <property type="evidence" value="ECO:0007669"/>
    <property type="project" value="UniProtKB-UniRule"/>
</dbReference>
<dbReference type="InterPro" id="IPR051050">
    <property type="entry name" value="Lipid_II_flippase_MurJ/MviN"/>
</dbReference>
<keyword evidence="7 10" id="KW-0472">Membrane</keyword>
<dbReference type="PANTHER" id="PTHR47019:SF1">
    <property type="entry name" value="LIPID II FLIPPASE MURJ"/>
    <property type="match status" value="1"/>
</dbReference>
<comment type="function">
    <text evidence="8 10 11">Involved in peptidoglycan biosynthesis. Transports lipid-linked peptidoglycan precursors from the inner to the outer leaflet of the cytoplasmic membrane.</text>
</comment>
<feature type="transmembrane region" description="Helical" evidence="10">
    <location>
        <begin position="389"/>
        <end position="408"/>
    </location>
</feature>
<dbReference type="HAMAP" id="MF_02078">
    <property type="entry name" value="MurJ_MviN"/>
    <property type="match status" value="1"/>
</dbReference>
<dbReference type="Proteomes" id="UP000249557">
    <property type="component" value="Unassembled WGS sequence"/>
</dbReference>
<dbReference type="EMBL" id="QFNK01000058">
    <property type="protein sequence ID" value="PZO87426.1"/>
    <property type="molecule type" value="Genomic_DNA"/>
</dbReference>
<evidence type="ECO:0000256" key="5">
    <source>
        <dbReference type="ARBA" id="ARBA00022984"/>
    </source>
</evidence>
<dbReference type="PIRSF" id="PIRSF002869">
    <property type="entry name" value="MviN"/>
    <property type="match status" value="1"/>
</dbReference>
<keyword evidence="3 10" id="KW-0812">Transmembrane</keyword>
<dbReference type="NCBIfam" id="TIGR01695">
    <property type="entry name" value="murJ_mviN"/>
    <property type="match status" value="1"/>
</dbReference>
<feature type="transmembrane region" description="Helical" evidence="10">
    <location>
        <begin position="235"/>
        <end position="260"/>
    </location>
</feature>
<comment type="caution">
    <text evidence="12">The sequence shown here is derived from an EMBL/GenBank/DDBJ whole genome shotgun (WGS) entry which is preliminary data.</text>
</comment>
<sequence>MFIKSSMKLLKAMATVGGLTGVSRILGFIRDVMTAAILGAGPVADAFIVALKLPNLFRRVTAEGAFSVSFVPLYSGKLRKDGEEAANAFASNAFGVMAVILTPFTALAILAMPWIIYGIAPGFEAGSERYDLAVEMTRVTFPYLLLISLSALLGGVLNAHEKFAPFAAAPIVFNLALIAALVFLEPYVQNGGHALSWGLFGAGILQFLGLIACVKMYKIDIKMRMPKFDADIKKLFALMGPGVIGAGVVHINLFVDIMIASTLPEGSISYLYYADRLNQLPLGMVGIAVGTALLPMLSKAMAGDDAAEGRNLFNRAMEVCLILSLPAAVAMIVVAEPLIKTLFQYGAFDAEDARTTAYVLMGYALGVAPYVAGKVLSTAYYARQDTKTPVKMAVICALTNIALALSLIPFLGVAGIALSTGVCGWLQFFLLKRGLKSVESAQFDKRFLFSLPRIILSSCAMAGVLAIVAHYSSGYYDGSKIEKIGSLSVLVASGLATYSLAILASGTIKISDIKTLFVRKKVR</sequence>
<dbReference type="GO" id="GO:0005886">
    <property type="term" value="C:plasma membrane"/>
    <property type="evidence" value="ECO:0007669"/>
    <property type="project" value="UniProtKB-SubCell"/>
</dbReference>
<dbReference type="AlphaFoldDB" id="A0A2W5A1F4"/>
<feature type="transmembrane region" description="Helical" evidence="10">
    <location>
        <begin position="414"/>
        <end position="431"/>
    </location>
</feature>
<comment type="pathway">
    <text evidence="10">Cell wall biogenesis; peptidoglycan biosynthesis.</text>
</comment>
<accession>A0A2W5A1F4</accession>
<dbReference type="CDD" id="cd13123">
    <property type="entry name" value="MATE_MurJ_like"/>
    <property type="match status" value="1"/>
</dbReference>
<evidence type="ECO:0000313" key="12">
    <source>
        <dbReference type="EMBL" id="PZO87426.1"/>
    </source>
</evidence>
<keyword evidence="5 10" id="KW-0573">Peptidoglycan synthesis</keyword>
<dbReference type="GO" id="GO:0034204">
    <property type="term" value="P:lipid translocation"/>
    <property type="evidence" value="ECO:0007669"/>
    <property type="project" value="TreeGrafter"/>
</dbReference>
<evidence type="ECO:0000256" key="10">
    <source>
        <dbReference type="HAMAP-Rule" id="MF_02078"/>
    </source>
</evidence>
<evidence type="ECO:0000256" key="6">
    <source>
        <dbReference type="ARBA" id="ARBA00022989"/>
    </source>
</evidence>
<dbReference type="PANTHER" id="PTHR47019">
    <property type="entry name" value="LIPID II FLIPPASE MURJ"/>
    <property type="match status" value="1"/>
</dbReference>
<proteinExistence type="inferred from homology"/>
<name>A0A2W5A1F4_9BACT</name>
<keyword evidence="10 11" id="KW-0961">Cell wall biogenesis/degradation</keyword>
<feature type="transmembrane region" description="Helical" evidence="10">
    <location>
        <begin position="451"/>
        <end position="472"/>
    </location>
</feature>
<evidence type="ECO:0000256" key="4">
    <source>
        <dbReference type="ARBA" id="ARBA00022960"/>
    </source>
</evidence>
<dbReference type="GO" id="GO:0009252">
    <property type="term" value="P:peptidoglycan biosynthetic process"/>
    <property type="evidence" value="ECO:0007669"/>
    <property type="project" value="UniProtKB-UniRule"/>
</dbReference>
<dbReference type="Pfam" id="PF03023">
    <property type="entry name" value="MurJ"/>
    <property type="match status" value="1"/>
</dbReference>
<feature type="transmembrane region" description="Helical" evidence="10">
    <location>
        <begin position="194"/>
        <end position="214"/>
    </location>
</feature>
<evidence type="ECO:0000256" key="8">
    <source>
        <dbReference type="ARBA" id="ARBA00060041"/>
    </source>
</evidence>
<evidence type="ECO:0000256" key="2">
    <source>
        <dbReference type="ARBA" id="ARBA00022475"/>
    </source>
</evidence>
<dbReference type="InterPro" id="IPR004268">
    <property type="entry name" value="MurJ"/>
</dbReference>
<dbReference type="GO" id="GO:0008360">
    <property type="term" value="P:regulation of cell shape"/>
    <property type="evidence" value="ECO:0007669"/>
    <property type="project" value="UniProtKB-UniRule"/>
</dbReference>
<protein>
    <recommendedName>
        <fullName evidence="10">Probable lipid II flippase MurJ</fullName>
    </recommendedName>
</protein>
<feature type="transmembrane region" description="Helical" evidence="10">
    <location>
        <begin position="280"/>
        <end position="298"/>
    </location>
</feature>
<comment type="subcellular location">
    <subcellularLocation>
        <location evidence="1 10">Cell membrane</location>
        <topology evidence="1 10">Multi-pass membrane protein</topology>
    </subcellularLocation>
</comment>
<reference evidence="12 13" key="1">
    <citation type="submission" date="2017-08" db="EMBL/GenBank/DDBJ databases">
        <title>Infants hospitalized years apart are colonized by the same room-sourced microbial strains.</title>
        <authorList>
            <person name="Brooks B."/>
            <person name="Olm M.R."/>
            <person name="Firek B.A."/>
            <person name="Baker R."/>
            <person name="Thomas B.C."/>
            <person name="Morowitz M.J."/>
            <person name="Banfield J.F."/>
        </authorList>
    </citation>
    <scope>NUCLEOTIDE SEQUENCE [LARGE SCALE GENOMIC DNA]</scope>
    <source>
        <strain evidence="12">S2_018_000_R2_104</strain>
    </source>
</reference>
<keyword evidence="6 10" id="KW-1133">Transmembrane helix</keyword>
<evidence type="ECO:0000256" key="1">
    <source>
        <dbReference type="ARBA" id="ARBA00004651"/>
    </source>
</evidence>
<organism evidence="12 13">
    <name type="scientific">Micavibrio aeruginosavorus</name>
    <dbReference type="NCBI Taxonomy" id="349221"/>
    <lineage>
        <taxon>Bacteria</taxon>
        <taxon>Pseudomonadati</taxon>
        <taxon>Bdellovibrionota</taxon>
        <taxon>Bdellovibrionia</taxon>
        <taxon>Bdellovibrionales</taxon>
        <taxon>Pseudobdellovibrionaceae</taxon>
        <taxon>Micavibrio</taxon>
    </lineage>
</organism>
<evidence type="ECO:0000313" key="13">
    <source>
        <dbReference type="Proteomes" id="UP000249557"/>
    </source>
</evidence>
<feature type="transmembrane region" description="Helical" evidence="10">
    <location>
        <begin position="94"/>
        <end position="120"/>
    </location>
</feature>
<feature type="transmembrane region" description="Helical" evidence="10">
    <location>
        <begin position="140"/>
        <end position="159"/>
    </location>
</feature>
<feature type="transmembrane region" description="Helical" evidence="10">
    <location>
        <begin position="319"/>
        <end position="339"/>
    </location>
</feature>
<evidence type="ECO:0000256" key="3">
    <source>
        <dbReference type="ARBA" id="ARBA00022692"/>
    </source>
</evidence>
<dbReference type="PRINTS" id="PR01806">
    <property type="entry name" value="VIRFACTRMVIN"/>
</dbReference>
<feature type="transmembrane region" description="Helical" evidence="10">
    <location>
        <begin position="484"/>
        <end position="504"/>
    </location>
</feature>
<evidence type="ECO:0000256" key="9">
    <source>
        <dbReference type="ARBA" id="ARBA00061532"/>
    </source>
</evidence>
<evidence type="ECO:0000256" key="11">
    <source>
        <dbReference type="PIRNR" id="PIRNR002869"/>
    </source>
</evidence>
<evidence type="ECO:0000256" key="7">
    <source>
        <dbReference type="ARBA" id="ARBA00023136"/>
    </source>
</evidence>
<keyword evidence="4 10" id="KW-0133">Cell shape</keyword>
<dbReference type="UniPathway" id="UPA00219"/>
<gene>
    <name evidence="12" type="primary">mviN</name>
    <name evidence="10" type="synonym">murJ</name>
    <name evidence="12" type="ORF">DI626_04025</name>
</gene>